<organism evidence="1 2">
    <name type="scientific">Paraburkholderia caribensis</name>
    <dbReference type="NCBI Taxonomy" id="75105"/>
    <lineage>
        <taxon>Bacteria</taxon>
        <taxon>Pseudomonadati</taxon>
        <taxon>Pseudomonadota</taxon>
        <taxon>Betaproteobacteria</taxon>
        <taxon>Burkholderiales</taxon>
        <taxon>Burkholderiaceae</taxon>
        <taxon>Paraburkholderia</taxon>
    </lineage>
</organism>
<dbReference type="Pfam" id="PF05013">
    <property type="entry name" value="FGase"/>
    <property type="match status" value="1"/>
</dbReference>
<name>A0ABV0EAA3_9BURK</name>
<accession>A0ABV0EAA3</accession>
<dbReference type="EMBL" id="JAYLVJ010000081">
    <property type="protein sequence ID" value="MEO1759550.1"/>
    <property type="molecule type" value="Genomic_DNA"/>
</dbReference>
<gene>
    <name evidence="1" type="ORF">VOI32_37425</name>
</gene>
<dbReference type="InterPro" id="IPR007709">
    <property type="entry name" value="N-FG_amidohydro"/>
</dbReference>
<sequence>MSHPGRVIVERGNSPLLVLTPHAGRQIPQDFIRPRGGEAMQGDIADPAGETVRTVARSLNASLIGGPYHPCVIDLNVDADDPDLTPHFNRLRVCPSHTADGEALYDDDVGYERAVHARVAQYWRPFHDAVTHELCRLHSMHSRVLVFVTHAGQWLHYPDKRAHLADFTFSTHLGRSADIRLVEALTANVERGGYSWVLNPGDAGGVAAQRYGSPGKRVHVIQVEIGARWRTGCTFDSSLRPAVVTEDGQEGLASILANMLNTLGSRLVEIDR</sequence>
<dbReference type="RefSeq" id="WP_012406819.1">
    <property type="nucleotide sequence ID" value="NZ_JAKUCO010000085.1"/>
</dbReference>
<evidence type="ECO:0000313" key="1">
    <source>
        <dbReference type="EMBL" id="MEO1759550.1"/>
    </source>
</evidence>
<protein>
    <submittedName>
        <fullName evidence="1">N-formylglutamate amidohydrolase</fullName>
    </submittedName>
</protein>
<evidence type="ECO:0000313" key="2">
    <source>
        <dbReference type="Proteomes" id="UP001462961"/>
    </source>
</evidence>
<dbReference type="Proteomes" id="UP001462961">
    <property type="component" value="Unassembled WGS sequence"/>
</dbReference>
<dbReference type="Gene3D" id="3.40.630.40">
    <property type="entry name" value="Zn-dependent exopeptidases"/>
    <property type="match status" value="1"/>
</dbReference>
<reference evidence="1 2" key="1">
    <citation type="submission" date="2024-01" db="EMBL/GenBank/DDBJ databases">
        <title>The diversity of rhizobia nodulating Mimosa spp. in eleven states of Brazil covering several biomes is determined by host plant, location, and edaphic factors.</title>
        <authorList>
            <person name="Rouws L."/>
            <person name="Barauna A."/>
            <person name="Beukes C."/>
            <person name="De Faria S.M."/>
            <person name="Gross E."/>
            <person name="Dos Reis Junior F.B."/>
            <person name="Simon M."/>
            <person name="Maluk M."/>
            <person name="Odee D.W."/>
            <person name="Kenicer G."/>
            <person name="Young J.P.W."/>
            <person name="Reis V.M."/>
            <person name="Zilli J."/>
            <person name="James E.K."/>
        </authorList>
    </citation>
    <scope>NUCLEOTIDE SEQUENCE [LARGE SCALE GENOMIC DNA]</scope>
    <source>
        <strain evidence="1 2">JHI1651</strain>
    </source>
</reference>
<keyword evidence="2" id="KW-1185">Reference proteome</keyword>
<dbReference type="SUPFAM" id="SSF53187">
    <property type="entry name" value="Zn-dependent exopeptidases"/>
    <property type="match status" value="1"/>
</dbReference>
<proteinExistence type="predicted"/>
<comment type="caution">
    <text evidence="1">The sequence shown here is derived from an EMBL/GenBank/DDBJ whole genome shotgun (WGS) entry which is preliminary data.</text>
</comment>